<dbReference type="GO" id="GO:0005524">
    <property type="term" value="F:ATP binding"/>
    <property type="evidence" value="ECO:0007669"/>
    <property type="project" value="UniProtKB-UniRule"/>
</dbReference>
<dbReference type="Pfam" id="PF14306">
    <property type="entry name" value="PUA_2"/>
    <property type="match status" value="1"/>
</dbReference>
<dbReference type="SUPFAM" id="SSF88697">
    <property type="entry name" value="PUA domain-like"/>
    <property type="match status" value="1"/>
</dbReference>
<evidence type="ECO:0000256" key="3">
    <source>
        <dbReference type="ARBA" id="ARBA00004806"/>
    </source>
</evidence>
<evidence type="ECO:0000313" key="11">
    <source>
        <dbReference type="EMBL" id="QBI55813.1"/>
    </source>
</evidence>
<evidence type="ECO:0000256" key="7">
    <source>
        <dbReference type="ARBA" id="ARBA00022840"/>
    </source>
</evidence>
<accession>A0A4P6Q5C2</accession>
<evidence type="ECO:0000256" key="2">
    <source>
        <dbReference type="ARBA" id="ARBA00002632"/>
    </source>
</evidence>
<feature type="domain" description="APS kinase" evidence="9">
    <location>
        <begin position="419"/>
        <end position="570"/>
    </location>
</feature>
<keyword evidence="8 11" id="KW-0418">Kinase</keyword>
<keyword evidence="5 8" id="KW-0808">Transferase</keyword>
<dbReference type="Gene3D" id="3.40.50.300">
    <property type="entry name" value="P-loop containing nucleotide triphosphate hydrolases"/>
    <property type="match status" value="1"/>
</dbReference>
<feature type="domain" description="ATP-sulfurylase PUA-like" evidence="10">
    <location>
        <begin position="84"/>
        <end position="171"/>
    </location>
</feature>
<sequence>MPLLLRSFPRGRVVRWTPVVTLGPPGVFPAPGARERRVVRAVGEEPAGTRAVRPAGGIRCCAEETAVNGREAGLSDSRDRSEDEAAAPVFAPDPVSLAHLESILSGAYPLTGFMTREEAASVAKHGRMPEGTPWPVPVTLPVPDELADADRLLLTDPEGAPLAELRVGQRWWSGAEALPGEDGGAGAPGHRLAGEVRFAQPPVYGALRHMRVSPEQVRGQRELAGDSGFPVLAVVTDRPLHHRELHQIRTAADELGGEGRAEVLVVVDAPLESEGVAPVVLAAEPLLPAPTRFVVATLPRTFAGSAVPLPAERRDLLRAHVARAYGATRLLLVDEPGAAGAPVPQEAPIPVERAPEWVYDSGEEQWRPAAEAVPEAAAALPGDAEVEELLALGRGLPAWFTPARVAAELARIRPPRTERGLTVFFTGLSGSGKSTIARGVADGIRRSGRTLSLLDGDVVRRLLSAGLTFSRADRDLNIRRIGYVAAEISRHGGVAVCAPIAPYAATRAEVRAMVEEVGDFFLVHVATPLEVCEARDRKGLYAKARAGEIPEFTGISDPYEEPADAELVLDTEGRTVGESVAEVLAALRAGGWLPAEPAA</sequence>
<dbReference type="HAMAP" id="MF_00065">
    <property type="entry name" value="Adenylyl_sulf_kinase"/>
    <property type="match status" value="1"/>
</dbReference>
<dbReference type="SUPFAM" id="SSF52540">
    <property type="entry name" value="P-loop containing nucleoside triphosphate hydrolases"/>
    <property type="match status" value="1"/>
</dbReference>
<dbReference type="Proteomes" id="UP000292235">
    <property type="component" value="Chromosome"/>
</dbReference>
<dbReference type="InterPro" id="IPR015947">
    <property type="entry name" value="PUA-like_sf"/>
</dbReference>
<feature type="binding site" evidence="8">
    <location>
        <begin position="427"/>
        <end position="434"/>
    </location>
    <ligand>
        <name>ATP</name>
        <dbReference type="ChEBI" id="CHEBI:30616"/>
    </ligand>
</feature>
<evidence type="ECO:0000256" key="6">
    <source>
        <dbReference type="ARBA" id="ARBA00022741"/>
    </source>
</evidence>
<dbReference type="AlphaFoldDB" id="A0A4P6Q5C2"/>
<dbReference type="PANTHER" id="PTHR42700">
    <property type="entry name" value="SULFATE ADENYLYLTRANSFERASE"/>
    <property type="match status" value="1"/>
</dbReference>
<reference evidence="11 12" key="1">
    <citation type="submission" date="2019-02" db="EMBL/GenBank/DDBJ databases">
        <authorList>
            <person name="Khodamoradi S."/>
            <person name="Hahnke R.L."/>
            <person name="Kaempfer P."/>
            <person name="Schumann P."/>
            <person name="Rohde M."/>
            <person name="Steinert M."/>
            <person name="Luzhetskyy A."/>
            <person name="Wink J."/>
            <person name="Ruckert C."/>
        </authorList>
    </citation>
    <scope>NUCLEOTIDE SEQUENCE [LARGE SCALE GENOMIC DNA]</scope>
    <source>
        <strain evidence="11 12">M2</strain>
    </source>
</reference>
<keyword evidence="8" id="KW-0597">Phosphoprotein</keyword>
<comment type="pathway">
    <text evidence="3 8">Sulfur metabolism; hydrogen sulfide biosynthesis; sulfite from sulfate: step 2/3.</text>
</comment>
<evidence type="ECO:0000256" key="5">
    <source>
        <dbReference type="ARBA" id="ARBA00022679"/>
    </source>
</evidence>
<dbReference type="GO" id="GO:0004020">
    <property type="term" value="F:adenylylsulfate kinase activity"/>
    <property type="evidence" value="ECO:0007669"/>
    <property type="project" value="UniProtKB-UniRule"/>
</dbReference>
<dbReference type="UniPathway" id="UPA00140">
    <property type="reaction ID" value="UER00205"/>
</dbReference>
<dbReference type="InterPro" id="IPR025980">
    <property type="entry name" value="ATP-Sase_PUA-like_dom"/>
</dbReference>
<dbReference type="NCBIfam" id="TIGR00455">
    <property type="entry name" value="apsK"/>
    <property type="match status" value="1"/>
</dbReference>
<dbReference type="PANTHER" id="PTHR42700:SF1">
    <property type="entry name" value="SULFATE ADENYLYLTRANSFERASE"/>
    <property type="match status" value="1"/>
</dbReference>
<dbReference type="InterPro" id="IPR002891">
    <property type="entry name" value="APS"/>
</dbReference>
<evidence type="ECO:0000259" key="9">
    <source>
        <dbReference type="Pfam" id="PF01583"/>
    </source>
</evidence>
<dbReference type="KEGG" id="strr:EKD16_20255"/>
<evidence type="ECO:0000259" key="10">
    <source>
        <dbReference type="Pfam" id="PF14306"/>
    </source>
</evidence>
<comment type="catalytic activity">
    <reaction evidence="1 8">
        <text>adenosine 5'-phosphosulfate + ATP = 3'-phosphoadenylyl sulfate + ADP + H(+)</text>
        <dbReference type="Rhea" id="RHEA:24152"/>
        <dbReference type="ChEBI" id="CHEBI:15378"/>
        <dbReference type="ChEBI" id="CHEBI:30616"/>
        <dbReference type="ChEBI" id="CHEBI:58243"/>
        <dbReference type="ChEBI" id="CHEBI:58339"/>
        <dbReference type="ChEBI" id="CHEBI:456216"/>
        <dbReference type="EC" id="2.7.1.25"/>
    </reaction>
</comment>
<dbReference type="InterPro" id="IPR050512">
    <property type="entry name" value="Sulf_AdTrans/APS_kinase"/>
</dbReference>
<gene>
    <name evidence="11" type="primary">sat</name>
    <name evidence="8 11" type="synonym">cysC</name>
    <name evidence="11" type="ORF">EKD16_20255</name>
</gene>
<dbReference type="GO" id="GO:0004781">
    <property type="term" value="F:sulfate adenylyltransferase (ATP) activity"/>
    <property type="evidence" value="ECO:0007669"/>
    <property type="project" value="TreeGrafter"/>
</dbReference>
<dbReference type="CDD" id="cd02027">
    <property type="entry name" value="APSK"/>
    <property type="match status" value="1"/>
</dbReference>
<dbReference type="GO" id="GO:0010134">
    <property type="term" value="P:sulfate assimilation via adenylyl sulfate reduction"/>
    <property type="evidence" value="ECO:0007669"/>
    <property type="project" value="TreeGrafter"/>
</dbReference>
<dbReference type="GO" id="GO:0005737">
    <property type="term" value="C:cytoplasm"/>
    <property type="evidence" value="ECO:0007669"/>
    <property type="project" value="TreeGrafter"/>
</dbReference>
<comment type="similarity">
    <text evidence="8">Belongs to the APS kinase family.</text>
</comment>
<organism evidence="11 12">
    <name type="scientific">Streptomonospora litoralis</name>
    <dbReference type="NCBI Taxonomy" id="2498135"/>
    <lineage>
        <taxon>Bacteria</taxon>
        <taxon>Bacillati</taxon>
        <taxon>Actinomycetota</taxon>
        <taxon>Actinomycetes</taxon>
        <taxon>Streptosporangiales</taxon>
        <taxon>Nocardiopsidaceae</taxon>
        <taxon>Streptomonospora</taxon>
    </lineage>
</organism>
<dbReference type="EC" id="2.7.1.25" evidence="4 8"/>
<dbReference type="InterPro" id="IPR027417">
    <property type="entry name" value="P-loop_NTPase"/>
</dbReference>
<dbReference type="GO" id="GO:0070814">
    <property type="term" value="P:hydrogen sulfide biosynthetic process"/>
    <property type="evidence" value="ECO:0007669"/>
    <property type="project" value="UniProtKB-UniRule"/>
</dbReference>
<dbReference type="FunFam" id="3.40.50.300:FF:000802">
    <property type="entry name" value="Sulfate adenylyltransferase"/>
    <property type="match status" value="1"/>
</dbReference>
<dbReference type="Gene3D" id="3.10.400.10">
    <property type="entry name" value="Sulfate adenylyltransferase"/>
    <property type="match status" value="1"/>
</dbReference>
<name>A0A4P6Q5C2_9ACTN</name>
<dbReference type="EMBL" id="CP036455">
    <property type="protein sequence ID" value="QBI55813.1"/>
    <property type="molecule type" value="Genomic_DNA"/>
</dbReference>
<evidence type="ECO:0000256" key="8">
    <source>
        <dbReference type="HAMAP-Rule" id="MF_00065"/>
    </source>
</evidence>
<comment type="caution">
    <text evidence="8">Lacks conserved residue(s) required for the propagation of feature annotation.</text>
</comment>
<dbReference type="GO" id="GO:0019379">
    <property type="term" value="P:sulfate assimilation, phosphoadenylyl sulfate reduction by phosphoadenylyl-sulfate reductase (thioredoxin)"/>
    <property type="evidence" value="ECO:0007669"/>
    <property type="project" value="TreeGrafter"/>
</dbReference>
<proteinExistence type="inferred from homology"/>
<dbReference type="InterPro" id="IPR059117">
    <property type="entry name" value="APS_kinase_dom"/>
</dbReference>
<protein>
    <recommendedName>
        <fullName evidence="4 8">Adenylyl-sulfate kinase</fullName>
        <ecNumber evidence="4 8">2.7.1.25</ecNumber>
    </recommendedName>
    <alternativeName>
        <fullName evidence="8">APS kinase</fullName>
    </alternativeName>
    <alternativeName>
        <fullName evidence="8">ATP adenosine-5'-phosphosulfate 3'-phosphotransferase</fullName>
    </alternativeName>
    <alternativeName>
        <fullName evidence="8">Adenosine-5'-phosphosulfate kinase</fullName>
    </alternativeName>
</protein>
<dbReference type="Pfam" id="PF01583">
    <property type="entry name" value="APS_kinase"/>
    <property type="match status" value="1"/>
</dbReference>
<evidence type="ECO:0000256" key="1">
    <source>
        <dbReference type="ARBA" id="ARBA00001823"/>
    </source>
</evidence>
<keyword evidence="6 8" id="KW-0547">Nucleotide-binding</keyword>
<keyword evidence="7 8" id="KW-0067">ATP-binding</keyword>
<evidence type="ECO:0000256" key="4">
    <source>
        <dbReference type="ARBA" id="ARBA00012121"/>
    </source>
</evidence>
<comment type="function">
    <text evidence="2 8">Catalyzes the synthesis of activated sulfate.</text>
</comment>
<evidence type="ECO:0000313" key="12">
    <source>
        <dbReference type="Proteomes" id="UP000292235"/>
    </source>
</evidence>
<keyword evidence="12" id="KW-1185">Reference proteome</keyword>
<dbReference type="NCBIfam" id="NF003013">
    <property type="entry name" value="PRK03846.1"/>
    <property type="match status" value="1"/>
</dbReference>